<evidence type="ECO:0000256" key="5">
    <source>
        <dbReference type="ARBA" id="ARBA00022691"/>
    </source>
</evidence>
<dbReference type="EC" id="2.1.1.163" evidence="6"/>
<dbReference type="PANTHER" id="PTHR43591:SF24">
    <property type="entry name" value="2-METHOXY-6-POLYPRENYL-1,4-BENZOQUINOL METHYLASE, MITOCHONDRIAL"/>
    <property type="match status" value="1"/>
</dbReference>
<keyword evidence="4 6" id="KW-0831">Ubiquinone biosynthesis</keyword>
<comment type="catalytic activity">
    <reaction evidence="6">
        <text>a 2-methoxy-6-(all-trans-polyprenyl)benzene-1,4-diol + S-adenosyl-L-methionine = a 5-methoxy-2-methyl-3-(all-trans-polyprenyl)benzene-1,4-diol + S-adenosyl-L-homocysteine + H(+)</text>
        <dbReference type="Rhea" id="RHEA:28286"/>
        <dbReference type="Rhea" id="RHEA-COMP:10858"/>
        <dbReference type="Rhea" id="RHEA-COMP:10859"/>
        <dbReference type="ChEBI" id="CHEBI:15378"/>
        <dbReference type="ChEBI" id="CHEBI:57856"/>
        <dbReference type="ChEBI" id="CHEBI:59789"/>
        <dbReference type="ChEBI" id="CHEBI:84166"/>
        <dbReference type="ChEBI" id="CHEBI:84167"/>
        <dbReference type="EC" id="2.1.1.201"/>
    </reaction>
</comment>
<evidence type="ECO:0000256" key="3">
    <source>
        <dbReference type="ARBA" id="ARBA00022679"/>
    </source>
</evidence>
<keyword evidence="7" id="KW-0830">Ubiquinone</keyword>
<accession>A0A6F8V9B8</accession>
<comment type="function">
    <text evidence="6">Methyltransferase required for the conversion of demethylmenaquinol (DMKH2) to menaquinol (MKH2) and the conversion of 2-polyprenyl-6-methoxy-1,4-benzoquinol (DDMQH2) to 2-polyprenyl-3-methyl-6-methoxy-1,4-benzoquinol (DMQH2).</text>
</comment>
<protein>
    <recommendedName>
        <fullName evidence="6">Ubiquinone/menaquinone biosynthesis C-methyltransferase UbiE</fullName>
        <ecNumber evidence="6">2.1.1.163</ecNumber>
        <ecNumber evidence="6">2.1.1.201</ecNumber>
    </recommendedName>
    <alternativeName>
        <fullName evidence="6">2-methoxy-6-polyprenyl-1,4-benzoquinol methylase</fullName>
    </alternativeName>
    <alternativeName>
        <fullName evidence="6">Demethylmenaquinone methyltransferase</fullName>
    </alternativeName>
</protein>
<dbReference type="UniPathway" id="UPA00232"/>
<dbReference type="CDD" id="cd02440">
    <property type="entry name" value="AdoMet_MTases"/>
    <property type="match status" value="1"/>
</dbReference>
<dbReference type="EC" id="2.1.1.201" evidence="6"/>
<dbReference type="InterPro" id="IPR029063">
    <property type="entry name" value="SAM-dependent_MTases_sf"/>
</dbReference>
<comment type="similarity">
    <text evidence="6">Belongs to the class I-like SAM-binding methyltransferase superfamily. MenG/UbiE family.</text>
</comment>
<evidence type="ECO:0000256" key="2">
    <source>
        <dbReference type="ARBA" id="ARBA00022603"/>
    </source>
</evidence>
<reference evidence="8" key="1">
    <citation type="submission" date="2020-03" db="EMBL/GenBank/DDBJ databases">
        <title>Complete genome sequence of sulfur-oxidizing bacterium skT11.</title>
        <authorList>
            <person name="Kanda M."/>
            <person name="Kojima H."/>
            <person name="Fukui M."/>
        </authorList>
    </citation>
    <scope>NUCLEOTIDE SEQUENCE [LARGE SCALE GENOMIC DNA]</scope>
    <source>
        <strain evidence="8">skT11</strain>
    </source>
</reference>
<dbReference type="RefSeq" id="WP_173061644.1">
    <property type="nucleotide sequence ID" value="NZ_AP022853.1"/>
</dbReference>
<proteinExistence type="inferred from homology"/>
<keyword evidence="5 6" id="KW-0949">S-adenosyl-L-methionine</keyword>
<evidence type="ECO:0000313" key="8">
    <source>
        <dbReference type="Proteomes" id="UP000502260"/>
    </source>
</evidence>
<keyword evidence="2 6" id="KW-0489">Methyltransferase</keyword>
<evidence type="ECO:0000256" key="4">
    <source>
        <dbReference type="ARBA" id="ARBA00022688"/>
    </source>
</evidence>
<dbReference type="GO" id="GO:0032259">
    <property type="term" value="P:methylation"/>
    <property type="evidence" value="ECO:0007669"/>
    <property type="project" value="UniProtKB-KW"/>
</dbReference>
<organism evidence="7 8">
    <name type="scientific">Sulfurimicrobium lacus</name>
    <dbReference type="NCBI Taxonomy" id="2715678"/>
    <lineage>
        <taxon>Bacteria</taxon>
        <taxon>Pseudomonadati</taxon>
        <taxon>Pseudomonadota</taxon>
        <taxon>Betaproteobacteria</taxon>
        <taxon>Nitrosomonadales</taxon>
        <taxon>Sulfuricellaceae</taxon>
        <taxon>Sulfurimicrobium</taxon>
    </lineage>
</organism>
<dbReference type="Pfam" id="PF01209">
    <property type="entry name" value="Ubie_methyltran"/>
    <property type="match status" value="1"/>
</dbReference>
<evidence type="ECO:0000256" key="6">
    <source>
        <dbReference type="HAMAP-Rule" id="MF_01813"/>
    </source>
</evidence>
<dbReference type="GO" id="GO:0008425">
    <property type="term" value="F:2-methoxy-6-polyprenyl-1,4-benzoquinol methyltransferase activity"/>
    <property type="evidence" value="ECO:0007669"/>
    <property type="project" value="UniProtKB-UniRule"/>
</dbReference>
<comment type="pathway">
    <text evidence="6">Cofactor biosynthesis; ubiquinone biosynthesis.</text>
</comment>
<dbReference type="PANTHER" id="PTHR43591">
    <property type="entry name" value="METHYLTRANSFERASE"/>
    <property type="match status" value="1"/>
</dbReference>
<keyword evidence="8" id="KW-1185">Reference proteome</keyword>
<dbReference type="InterPro" id="IPR023576">
    <property type="entry name" value="UbiE/COQ5_MeTrFase_CS"/>
</dbReference>
<name>A0A6F8V9B8_9PROT</name>
<evidence type="ECO:0000313" key="7">
    <source>
        <dbReference type="EMBL" id="BCB26254.1"/>
    </source>
</evidence>
<comment type="catalytic activity">
    <reaction evidence="6">
        <text>a 2-demethylmenaquinol + S-adenosyl-L-methionine = a menaquinol + S-adenosyl-L-homocysteine + H(+)</text>
        <dbReference type="Rhea" id="RHEA:42640"/>
        <dbReference type="Rhea" id="RHEA-COMP:9539"/>
        <dbReference type="Rhea" id="RHEA-COMP:9563"/>
        <dbReference type="ChEBI" id="CHEBI:15378"/>
        <dbReference type="ChEBI" id="CHEBI:18151"/>
        <dbReference type="ChEBI" id="CHEBI:55437"/>
        <dbReference type="ChEBI" id="CHEBI:57856"/>
        <dbReference type="ChEBI" id="CHEBI:59789"/>
        <dbReference type="EC" id="2.1.1.163"/>
    </reaction>
</comment>
<dbReference type="GO" id="GO:0009060">
    <property type="term" value="P:aerobic respiration"/>
    <property type="evidence" value="ECO:0007669"/>
    <property type="project" value="UniProtKB-UniRule"/>
</dbReference>
<dbReference type="NCBIfam" id="TIGR01934">
    <property type="entry name" value="MenG_MenH_UbiE"/>
    <property type="match status" value="1"/>
</dbReference>
<dbReference type="Proteomes" id="UP000502260">
    <property type="component" value="Chromosome"/>
</dbReference>
<dbReference type="PROSITE" id="PS01184">
    <property type="entry name" value="UBIE_2"/>
    <property type="match status" value="1"/>
</dbReference>
<dbReference type="PROSITE" id="PS01183">
    <property type="entry name" value="UBIE_1"/>
    <property type="match status" value="1"/>
</dbReference>
<dbReference type="GO" id="GO:0043770">
    <property type="term" value="F:demethylmenaquinone methyltransferase activity"/>
    <property type="evidence" value="ECO:0007669"/>
    <property type="project" value="UniProtKB-UniRule"/>
</dbReference>
<dbReference type="PROSITE" id="PS51608">
    <property type="entry name" value="SAM_MT_UBIE"/>
    <property type="match status" value="1"/>
</dbReference>
<dbReference type="KEGG" id="slac:SKTS_11400"/>
<comment type="caution">
    <text evidence="6">Lacks conserved residue(s) required for the propagation of feature annotation.</text>
</comment>
<dbReference type="EMBL" id="AP022853">
    <property type="protein sequence ID" value="BCB26254.1"/>
    <property type="molecule type" value="Genomic_DNA"/>
</dbReference>
<gene>
    <name evidence="7" type="primary">ubiE_1</name>
    <name evidence="6" type="synonym">ubiE</name>
    <name evidence="7" type="ORF">SKTS_11400</name>
</gene>
<feature type="binding site" evidence="6">
    <location>
        <position position="71"/>
    </location>
    <ligand>
        <name>S-adenosyl-L-methionine</name>
        <dbReference type="ChEBI" id="CHEBI:59789"/>
    </ligand>
</feature>
<dbReference type="GO" id="GO:0009234">
    <property type="term" value="P:menaquinone biosynthetic process"/>
    <property type="evidence" value="ECO:0007669"/>
    <property type="project" value="UniProtKB-UniRule"/>
</dbReference>
<evidence type="ECO:0000256" key="1">
    <source>
        <dbReference type="ARBA" id="ARBA00022428"/>
    </source>
</evidence>
<comment type="pathway">
    <text evidence="6">Quinol/quinone metabolism; menaquinone biosynthesis; menaquinol from 1,4-dihydroxy-2-naphthoate: step 2/2.</text>
</comment>
<dbReference type="InterPro" id="IPR004033">
    <property type="entry name" value="UbiE/COQ5_MeTrFase"/>
</dbReference>
<sequence>MTDLSRTFGYQSVAEDERTRRIRRVFSSVAPRYDLMNDLMSMGIHRLWKRSLARQAAALPGQVVVDLAGGTGDVAALMAGKGAQVMVCDPSLAMMNAGRADKPSAVMWLAGTGERIPLAAGSVDTVTIAFGIRNVTSLENAMKEVLRVLKPGGRFLCLEFSRPWAPIKPFYDVFSFTVIPRLGAWIARDPEAYTYLVESIRRFPDQEEMRGIMEQAGFAQVRYRNLSFGIACLHSGVKPL</sequence>
<dbReference type="UniPathway" id="UPA00079">
    <property type="reaction ID" value="UER00169"/>
</dbReference>
<dbReference type="AlphaFoldDB" id="A0A6F8V9B8"/>
<dbReference type="SUPFAM" id="SSF53335">
    <property type="entry name" value="S-adenosyl-L-methionine-dependent methyltransferases"/>
    <property type="match status" value="1"/>
</dbReference>
<feature type="binding site" evidence="6">
    <location>
        <position position="89"/>
    </location>
    <ligand>
        <name>S-adenosyl-L-methionine</name>
        <dbReference type="ChEBI" id="CHEBI:59789"/>
    </ligand>
</feature>
<dbReference type="Gene3D" id="3.40.50.150">
    <property type="entry name" value="Vaccinia Virus protein VP39"/>
    <property type="match status" value="1"/>
</dbReference>
<keyword evidence="3 6" id="KW-0808">Transferase</keyword>
<dbReference type="HAMAP" id="MF_01813">
    <property type="entry name" value="MenG_UbiE_methyltr"/>
    <property type="match status" value="1"/>
</dbReference>
<keyword evidence="1 6" id="KW-0474">Menaquinone biosynthesis</keyword>